<sequence>MVTPKKSSKCDSSSYLTSGHAKDILTSVNKLRKDGKLCDVVLQVEKKEFPAHRIVLASCSDYFYAMFTNDMLESQKGVIELQGLASDTMEVLLDFVYTETVKVSVENVQALLPAACLLQLTGVQKACSEFLQHQLDPTNCLGIRAFADTHCCDELKAAAENFIHKHFTEIVKSEEFMMLNSDDVMCLSKSDNLTVPSEEAVFDAILKWIKHDQVQRKDYLPVMLENVRLPLLSPRFLTDVVDNEALIRESLACRDLVDEAKRYHLRPECRHLLQSPRTKARYGLAEMMYVLGGFGNMQSPVDIVEKYDPRTKQWTEVQPMSKKRRYLCAVALGNRLFALGGYDSSSRLNTVECYNPIVSQWNTVTPMLQRRGLAGAVTLDGKIYVSGGFDGTVRHTSVECYDPNIDRWSMASRMLSPREGAGLSNMDGILYSVGGYDGTNILNTVERFDPRTGQWTAVAPMGTRRSGKDILNHFILEDSAKIICYILGAGVTVLDGQLYAIGGYDGNHHLATVECYSPCTDQWRPVASMQSKRCYVGGSILGGKLCAVGGYDGTALQDTIEIYDVVSNAWSILSSMSTSRCDMGVCVLADPYG</sequence>
<dbReference type="InterPro" id="IPR006652">
    <property type="entry name" value="Kelch_1"/>
</dbReference>
<gene>
    <name evidence="4" type="ORF">NEMVEDRAFT_v1g176107</name>
</gene>
<dbReference type="Pfam" id="PF07707">
    <property type="entry name" value="BACK"/>
    <property type="match status" value="1"/>
</dbReference>
<dbReference type="Gene3D" id="2.120.10.80">
    <property type="entry name" value="Kelch-type beta propeller"/>
    <property type="match status" value="1"/>
</dbReference>
<dbReference type="PANTHER" id="PTHR24412">
    <property type="entry name" value="KELCH PROTEIN"/>
    <property type="match status" value="1"/>
</dbReference>
<dbReference type="GO" id="GO:0043161">
    <property type="term" value="P:proteasome-mediated ubiquitin-dependent protein catabolic process"/>
    <property type="evidence" value="ECO:0000318"/>
    <property type="project" value="GO_Central"/>
</dbReference>
<dbReference type="SMART" id="SM00875">
    <property type="entry name" value="BACK"/>
    <property type="match status" value="1"/>
</dbReference>
<accession>A7T138</accession>
<dbReference type="PROSITE" id="PS50097">
    <property type="entry name" value="BTB"/>
    <property type="match status" value="1"/>
</dbReference>
<dbReference type="CDD" id="cd18242">
    <property type="entry name" value="BTB_POZ_KLHL12_C3IP1_DKIR"/>
    <property type="match status" value="1"/>
</dbReference>
<dbReference type="CDD" id="cd18452">
    <property type="entry name" value="BACK_KLHL12"/>
    <property type="match status" value="1"/>
</dbReference>
<dbReference type="OMA" id="ETHNCLE"/>
<dbReference type="InterPro" id="IPR000210">
    <property type="entry name" value="BTB/POZ_dom"/>
</dbReference>
<name>A7T138_NEMVE</name>
<dbReference type="InParanoid" id="A7T138"/>
<organism evidence="4 5">
    <name type="scientific">Nematostella vectensis</name>
    <name type="common">Starlet sea anemone</name>
    <dbReference type="NCBI Taxonomy" id="45351"/>
    <lineage>
        <taxon>Eukaryota</taxon>
        <taxon>Metazoa</taxon>
        <taxon>Cnidaria</taxon>
        <taxon>Anthozoa</taxon>
        <taxon>Hexacorallia</taxon>
        <taxon>Actiniaria</taxon>
        <taxon>Edwardsiidae</taxon>
        <taxon>Nematostella</taxon>
    </lineage>
</organism>
<evidence type="ECO:0000256" key="2">
    <source>
        <dbReference type="ARBA" id="ARBA00022737"/>
    </source>
</evidence>
<dbReference type="eggNOG" id="KOG4441">
    <property type="taxonomic scope" value="Eukaryota"/>
</dbReference>
<dbReference type="Proteomes" id="UP000001593">
    <property type="component" value="Unassembled WGS sequence"/>
</dbReference>
<dbReference type="PANTHER" id="PTHR24412:SF494">
    <property type="entry name" value="KELCH-LIKE PROTEIN 12"/>
    <property type="match status" value="1"/>
</dbReference>
<dbReference type="HOGENOM" id="CLU_004253_14_2_1"/>
<keyword evidence="5" id="KW-1185">Reference proteome</keyword>
<evidence type="ECO:0000259" key="3">
    <source>
        <dbReference type="PROSITE" id="PS50097"/>
    </source>
</evidence>
<dbReference type="EMBL" id="DS470073">
    <property type="protein sequence ID" value="EDO30333.1"/>
    <property type="molecule type" value="Genomic_DNA"/>
</dbReference>
<dbReference type="SUPFAM" id="SSF54695">
    <property type="entry name" value="POZ domain"/>
    <property type="match status" value="1"/>
</dbReference>
<dbReference type="Pfam" id="PF01344">
    <property type="entry name" value="Kelch_1"/>
    <property type="match status" value="3"/>
</dbReference>
<feature type="domain" description="BTB" evidence="3">
    <location>
        <begin position="38"/>
        <end position="105"/>
    </location>
</feature>
<dbReference type="GO" id="GO:0031463">
    <property type="term" value="C:Cul3-RING ubiquitin ligase complex"/>
    <property type="evidence" value="ECO:0000318"/>
    <property type="project" value="GO_Central"/>
</dbReference>
<protein>
    <recommendedName>
        <fullName evidence="3">BTB domain-containing protein</fullName>
    </recommendedName>
</protein>
<dbReference type="STRING" id="45351.A7T138"/>
<proteinExistence type="predicted"/>
<dbReference type="Pfam" id="PF24681">
    <property type="entry name" value="Kelch_KLHDC2_KLHL20_DRC7"/>
    <property type="match status" value="1"/>
</dbReference>
<dbReference type="Gene3D" id="1.25.40.420">
    <property type="match status" value="1"/>
</dbReference>
<dbReference type="SUPFAM" id="SSF117281">
    <property type="entry name" value="Kelch motif"/>
    <property type="match status" value="2"/>
</dbReference>
<dbReference type="SMART" id="SM00612">
    <property type="entry name" value="Kelch"/>
    <property type="match status" value="6"/>
</dbReference>
<dbReference type="FunFam" id="3.30.710.10:FF:000001">
    <property type="entry name" value="Kelch-like family member 20"/>
    <property type="match status" value="1"/>
</dbReference>
<dbReference type="InterPro" id="IPR011705">
    <property type="entry name" value="BACK"/>
</dbReference>
<dbReference type="SMART" id="SM00225">
    <property type="entry name" value="BTB"/>
    <property type="match status" value="1"/>
</dbReference>
<evidence type="ECO:0000313" key="4">
    <source>
        <dbReference type="EMBL" id="EDO30333.1"/>
    </source>
</evidence>
<dbReference type="PhylomeDB" id="A7T138"/>
<keyword evidence="1" id="KW-0880">Kelch repeat</keyword>
<dbReference type="GO" id="GO:0005737">
    <property type="term" value="C:cytoplasm"/>
    <property type="evidence" value="ECO:0000318"/>
    <property type="project" value="GO_Central"/>
</dbReference>
<evidence type="ECO:0000256" key="1">
    <source>
        <dbReference type="ARBA" id="ARBA00022441"/>
    </source>
</evidence>
<dbReference type="InterPro" id="IPR015915">
    <property type="entry name" value="Kelch-typ_b-propeller"/>
</dbReference>
<reference evidence="4 5" key="1">
    <citation type="journal article" date="2007" name="Science">
        <title>Sea anemone genome reveals ancestral eumetazoan gene repertoire and genomic organization.</title>
        <authorList>
            <person name="Putnam N.H."/>
            <person name="Srivastava M."/>
            <person name="Hellsten U."/>
            <person name="Dirks B."/>
            <person name="Chapman J."/>
            <person name="Salamov A."/>
            <person name="Terry A."/>
            <person name="Shapiro H."/>
            <person name="Lindquist E."/>
            <person name="Kapitonov V.V."/>
            <person name="Jurka J."/>
            <person name="Genikhovich G."/>
            <person name="Grigoriev I.V."/>
            <person name="Lucas S.M."/>
            <person name="Steele R.E."/>
            <person name="Finnerty J.R."/>
            <person name="Technau U."/>
            <person name="Martindale M.Q."/>
            <person name="Rokhsar D.S."/>
        </authorList>
    </citation>
    <scope>NUCLEOTIDE SEQUENCE [LARGE SCALE GENOMIC DNA]</scope>
    <source>
        <strain evidence="5">CH2 X CH6</strain>
    </source>
</reference>
<dbReference type="GO" id="GO:1990756">
    <property type="term" value="F:ubiquitin-like ligase-substrate adaptor activity"/>
    <property type="evidence" value="ECO:0000318"/>
    <property type="project" value="GO_Central"/>
</dbReference>
<keyword evidence="2" id="KW-0677">Repeat</keyword>
<dbReference type="FunFam" id="1.25.40.420:FF:000001">
    <property type="entry name" value="Kelch-like family member 12"/>
    <property type="match status" value="1"/>
</dbReference>
<dbReference type="PRINTS" id="PR00501">
    <property type="entry name" value="KELCHREPEAT"/>
</dbReference>
<dbReference type="AlphaFoldDB" id="A7T138"/>
<dbReference type="Gene3D" id="3.30.710.10">
    <property type="entry name" value="Potassium Channel Kv1.1, Chain A"/>
    <property type="match status" value="1"/>
</dbReference>
<dbReference type="InterPro" id="IPR011333">
    <property type="entry name" value="SKP1/BTB/POZ_sf"/>
</dbReference>
<dbReference type="Pfam" id="PF00651">
    <property type="entry name" value="BTB"/>
    <property type="match status" value="1"/>
</dbReference>
<evidence type="ECO:0000313" key="5">
    <source>
        <dbReference type="Proteomes" id="UP000001593"/>
    </source>
</evidence>